<dbReference type="Proteomes" id="UP000235330">
    <property type="component" value="Unassembled WGS sequence"/>
</dbReference>
<comment type="caution">
    <text evidence="2">The sequence shown here is derived from an EMBL/GenBank/DDBJ whole genome shotgun (WGS) entry which is preliminary data.</text>
</comment>
<feature type="transmembrane region" description="Helical" evidence="1">
    <location>
        <begin position="12"/>
        <end position="33"/>
    </location>
</feature>
<organism evidence="2 3">
    <name type="scientific">Vibrio splendidus</name>
    <dbReference type="NCBI Taxonomy" id="29497"/>
    <lineage>
        <taxon>Bacteria</taxon>
        <taxon>Pseudomonadati</taxon>
        <taxon>Pseudomonadota</taxon>
        <taxon>Gammaproteobacteria</taxon>
        <taxon>Vibrionales</taxon>
        <taxon>Vibrionaceae</taxon>
        <taxon>Vibrio</taxon>
    </lineage>
</organism>
<evidence type="ECO:0000313" key="2">
    <source>
        <dbReference type="EMBL" id="PMJ64312.1"/>
    </source>
</evidence>
<protein>
    <submittedName>
        <fullName evidence="2">Pilus assembly protein TadE</fullName>
    </submittedName>
</protein>
<dbReference type="AlphaFoldDB" id="A0A2N7F9N5"/>
<evidence type="ECO:0000256" key="1">
    <source>
        <dbReference type="SAM" id="Phobius"/>
    </source>
</evidence>
<proteinExistence type="predicted"/>
<keyword evidence="1" id="KW-0812">Transmembrane</keyword>
<evidence type="ECO:0000313" key="3">
    <source>
        <dbReference type="Proteomes" id="UP000235330"/>
    </source>
</evidence>
<keyword evidence="1" id="KW-1133">Transmembrane helix</keyword>
<keyword evidence="1" id="KW-0472">Membrane</keyword>
<sequence length="179" mass="20668">MRKTSNRKKHLGIASIEFALSFMAFWLMCITWAEMGYMSYVSSVSDYAISESVRDAKVVIQESSTRGESGSTTDFMQSFKNSIQAQGSLWGEMIDPNKFRLSIQYLDDIQALSSYKGECEIEDYSLYELECGEPVNSVMAVYRIDYDFKPMLSFLIDTETLFSREVIVIQEYERDQFKI</sequence>
<dbReference type="RefSeq" id="WP_102516773.1">
    <property type="nucleotide sequence ID" value="NZ_CAWNSM010000033.1"/>
</dbReference>
<reference evidence="3" key="1">
    <citation type="submission" date="2016-07" db="EMBL/GenBank/DDBJ databases">
        <title>Nontailed viruses are major unrecognized killers of bacteria in the ocean.</title>
        <authorList>
            <person name="Kauffman K."/>
            <person name="Hussain F."/>
            <person name="Yang J."/>
            <person name="Arevalo P."/>
            <person name="Brown J."/>
            <person name="Cutler M."/>
            <person name="Kelly L."/>
            <person name="Polz M.F."/>
        </authorList>
    </citation>
    <scope>NUCLEOTIDE SEQUENCE [LARGE SCALE GENOMIC DNA]</scope>
    <source>
        <strain evidence="3">10N.261.55.E11</strain>
    </source>
</reference>
<accession>A0A2N7F9N5</accession>
<name>A0A2N7F9N5_VIBSP</name>
<gene>
    <name evidence="2" type="ORF">BCU17_21790</name>
</gene>
<dbReference type="EMBL" id="MCWU01000033">
    <property type="protein sequence ID" value="PMJ64312.1"/>
    <property type="molecule type" value="Genomic_DNA"/>
</dbReference>